<keyword evidence="2" id="KW-1185">Reference proteome</keyword>
<reference evidence="1" key="1">
    <citation type="submission" date="2022-03" db="EMBL/GenBank/DDBJ databases">
        <title>Aurantimonas Liuensis sp. Nov., isolated from the hadal seawater of the Mariana Trench.</title>
        <authorList>
            <person name="Liu R."/>
        </authorList>
    </citation>
    <scope>NUCLEOTIDE SEQUENCE</scope>
    <source>
        <strain evidence="1">LRZ36</strain>
    </source>
</reference>
<accession>A0A9X2HAP7</accession>
<dbReference type="AlphaFoldDB" id="A0A9X2HAP7"/>
<sequence>MATIGLILVVAPDRDFRRSLEFALEAELYAVDSHARLTTAVESPLLARAACAVVDEKAVRDHAYQWDALDRLGKPVILLVDRFRPPLSRASLTIMAKPLLGNALIERVGSITGEPGVH</sequence>
<dbReference type="EMBL" id="JALHBS010000110">
    <property type="protein sequence ID" value="MCP3056893.1"/>
    <property type="molecule type" value="Genomic_DNA"/>
</dbReference>
<proteinExistence type="predicted"/>
<evidence type="ECO:0000313" key="1">
    <source>
        <dbReference type="EMBL" id="MCP3056893.1"/>
    </source>
</evidence>
<evidence type="ECO:0000313" key="2">
    <source>
        <dbReference type="Proteomes" id="UP001155220"/>
    </source>
</evidence>
<name>A0A9X2HAP7_9HYPH</name>
<gene>
    <name evidence="1" type="ORF">MJ956_17320</name>
</gene>
<comment type="caution">
    <text evidence="1">The sequence shown here is derived from an EMBL/GenBank/DDBJ whole genome shotgun (WGS) entry which is preliminary data.</text>
</comment>
<dbReference type="RefSeq" id="WP_253965694.1">
    <property type="nucleotide sequence ID" value="NZ_JALHBS010000110.1"/>
</dbReference>
<dbReference type="Proteomes" id="UP001155220">
    <property type="component" value="Unassembled WGS sequence"/>
</dbReference>
<protein>
    <submittedName>
        <fullName evidence="1">Uncharacterized protein</fullName>
    </submittedName>
</protein>
<organism evidence="1 2">
    <name type="scientific">Aurantimonas marianensis</name>
    <dbReference type="NCBI Taxonomy" id="2920428"/>
    <lineage>
        <taxon>Bacteria</taxon>
        <taxon>Pseudomonadati</taxon>
        <taxon>Pseudomonadota</taxon>
        <taxon>Alphaproteobacteria</taxon>
        <taxon>Hyphomicrobiales</taxon>
        <taxon>Aurantimonadaceae</taxon>
        <taxon>Aurantimonas</taxon>
    </lineage>
</organism>